<evidence type="ECO:0000256" key="6">
    <source>
        <dbReference type="ARBA" id="ARBA00022679"/>
    </source>
</evidence>
<name>A0A239TWJ6_9FIRM</name>
<keyword evidence="6 15" id="KW-0808">Transferase</keyword>
<evidence type="ECO:0000256" key="11">
    <source>
        <dbReference type="ARBA" id="ARBA00022840"/>
    </source>
</evidence>
<dbReference type="GO" id="GO:0005524">
    <property type="term" value="F:ATP binding"/>
    <property type="evidence" value="ECO:0007669"/>
    <property type="project" value="UniProtKB-UniRule"/>
</dbReference>
<dbReference type="FunFam" id="2.40.30.30:FF:000003">
    <property type="entry name" value="Riboflavin biosynthesis protein"/>
    <property type="match status" value="1"/>
</dbReference>
<evidence type="ECO:0000256" key="14">
    <source>
        <dbReference type="ARBA" id="ARBA00049494"/>
    </source>
</evidence>
<dbReference type="NCBIfam" id="NF004162">
    <property type="entry name" value="PRK05627.1-5"/>
    <property type="match status" value="1"/>
</dbReference>
<evidence type="ECO:0000256" key="3">
    <source>
        <dbReference type="ARBA" id="ARBA00005201"/>
    </source>
</evidence>
<evidence type="ECO:0000256" key="13">
    <source>
        <dbReference type="ARBA" id="ARBA00047880"/>
    </source>
</evidence>
<dbReference type="eggNOG" id="COG0196">
    <property type="taxonomic scope" value="Bacteria"/>
</dbReference>
<sequence>MKIFSSLSDIKKSDFKDKNLAVALGTFDGVHLGHQNVICEAVNLAKKNHGESAVFTFSNHPRSVIFPNNKMPIINDTLAKIRDIEALGVDYLFNVEFTVQMSNMQPEEFMQMLENHLAPKFVVTGPNYTFGAKGAGTPQLLQKEGEKYGFKAYMHHFVYCQNSMVSSTAIRKAILDGDLAKANKMLGKPFSIDEEVIHGKKRGRMLGYPTANLAIKENRIMLPNGVYIVAAYVDGKKYNAIASIGTNPTFRDISRRVEVNIFDFNKDIYGKIIRVDFLEAIRREIKFTSVDALLNQLKKDVQKAKDYFVTE</sequence>
<evidence type="ECO:0000256" key="12">
    <source>
        <dbReference type="ARBA" id="ARBA00023268"/>
    </source>
</evidence>
<keyword evidence="12" id="KW-0511">Multifunctional enzyme</keyword>
<protein>
    <recommendedName>
        <fullName evidence="15">Riboflavin biosynthesis protein</fullName>
    </recommendedName>
    <domain>
        <recommendedName>
            <fullName evidence="15">Riboflavin kinase</fullName>
            <ecNumber evidence="15">2.7.1.26</ecNumber>
        </recommendedName>
        <alternativeName>
            <fullName evidence="15">Flavokinase</fullName>
        </alternativeName>
    </domain>
    <domain>
        <recommendedName>
            <fullName evidence="15">FMN adenylyltransferase</fullName>
            <ecNumber evidence="15">2.7.7.2</ecNumber>
        </recommendedName>
        <alternativeName>
            <fullName evidence="15">FAD pyrophosphorylase</fullName>
        </alternativeName>
        <alternativeName>
            <fullName evidence="15">FAD synthase</fullName>
        </alternativeName>
    </domain>
</protein>
<organism evidence="17 18">
    <name type="scientific">Megamonas hypermegale</name>
    <dbReference type="NCBI Taxonomy" id="158847"/>
    <lineage>
        <taxon>Bacteria</taxon>
        <taxon>Bacillati</taxon>
        <taxon>Bacillota</taxon>
        <taxon>Negativicutes</taxon>
        <taxon>Selenomonadales</taxon>
        <taxon>Selenomonadaceae</taxon>
        <taxon>Megamonas</taxon>
    </lineage>
</organism>
<dbReference type="RefSeq" id="WP_027890250.1">
    <property type="nucleotide sequence ID" value="NZ_CALXYH010000012.1"/>
</dbReference>
<dbReference type="InterPro" id="IPR015864">
    <property type="entry name" value="FAD_synthase"/>
</dbReference>
<evidence type="ECO:0000256" key="2">
    <source>
        <dbReference type="ARBA" id="ARBA00004726"/>
    </source>
</evidence>
<feature type="domain" description="Riboflavin kinase" evidence="16">
    <location>
        <begin position="185"/>
        <end position="309"/>
    </location>
</feature>
<keyword evidence="18" id="KW-1185">Reference proteome</keyword>
<evidence type="ECO:0000256" key="7">
    <source>
        <dbReference type="ARBA" id="ARBA00022695"/>
    </source>
</evidence>
<dbReference type="AlphaFoldDB" id="A0A239TWJ6"/>
<dbReference type="GO" id="GO:0003919">
    <property type="term" value="F:FMN adenylyltransferase activity"/>
    <property type="evidence" value="ECO:0007669"/>
    <property type="project" value="UniProtKB-UniRule"/>
</dbReference>
<dbReference type="GO" id="GO:0008531">
    <property type="term" value="F:riboflavin kinase activity"/>
    <property type="evidence" value="ECO:0007669"/>
    <property type="project" value="UniProtKB-UniRule"/>
</dbReference>
<dbReference type="NCBIfam" id="TIGR00083">
    <property type="entry name" value="ribF"/>
    <property type="match status" value="1"/>
</dbReference>
<dbReference type="InterPro" id="IPR023468">
    <property type="entry name" value="Riboflavin_kinase"/>
</dbReference>
<comment type="similarity">
    <text evidence="15">Belongs to the ribF family.</text>
</comment>
<keyword evidence="10 15" id="KW-0274">FAD</keyword>
<dbReference type="Gene3D" id="3.40.50.620">
    <property type="entry name" value="HUPs"/>
    <property type="match status" value="1"/>
</dbReference>
<dbReference type="FunFam" id="3.40.50.620:FF:000021">
    <property type="entry name" value="Riboflavin biosynthesis protein"/>
    <property type="match status" value="1"/>
</dbReference>
<dbReference type="InterPro" id="IPR015865">
    <property type="entry name" value="Riboflavin_kinase_bac/euk"/>
</dbReference>
<dbReference type="PANTHER" id="PTHR22749">
    <property type="entry name" value="RIBOFLAVIN KINASE/FMN ADENYLYLTRANSFERASE"/>
    <property type="match status" value="1"/>
</dbReference>
<comment type="pathway">
    <text evidence="2 15">Cofactor biosynthesis; FAD biosynthesis; FAD from FMN: step 1/1.</text>
</comment>
<gene>
    <name evidence="17" type="primary">ribF</name>
    <name evidence="17" type="ORF">SAMEA4364220_01546</name>
</gene>
<evidence type="ECO:0000256" key="5">
    <source>
        <dbReference type="ARBA" id="ARBA00022643"/>
    </source>
</evidence>
<dbReference type="EMBL" id="LT906446">
    <property type="protein sequence ID" value="SNV02157.1"/>
    <property type="molecule type" value="Genomic_DNA"/>
</dbReference>
<comment type="pathway">
    <text evidence="3 15">Cofactor biosynthesis; FMN biosynthesis; FMN from riboflavin (ATP route): step 1/1.</text>
</comment>
<dbReference type="OrthoDB" id="9803667at2"/>
<dbReference type="Pfam" id="PF06574">
    <property type="entry name" value="FAD_syn"/>
    <property type="match status" value="1"/>
</dbReference>
<evidence type="ECO:0000313" key="18">
    <source>
        <dbReference type="Proteomes" id="UP000215383"/>
    </source>
</evidence>
<evidence type="ECO:0000313" key="17">
    <source>
        <dbReference type="EMBL" id="SNV02157.1"/>
    </source>
</evidence>
<dbReference type="EC" id="2.7.1.26" evidence="15"/>
<evidence type="ECO:0000256" key="9">
    <source>
        <dbReference type="ARBA" id="ARBA00022777"/>
    </source>
</evidence>
<comment type="function">
    <text evidence="1">Catalyzes the phosphorylation of riboflavin to FMN followed by the adenylation of FMN to FAD.</text>
</comment>
<dbReference type="CDD" id="cd02064">
    <property type="entry name" value="FAD_synthetase_N"/>
    <property type="match status" value="1"/>
</dbReference>
<dbReference type="PANTHER" id="PTHR22749:SF6">
    <property type="entry name" value="RIBOFLAVIN KINASE"/>
    <property type="match status" value="1"/>
</dbReference>
<evidence type="ECO:0000256" key="15">
    <source>
        <dbReference type="PIRNR" id="PIRNR004491"/>
    </source>
</evidence>
<dbReference type="InterPro" id="IPR002606">
    <property type="entry name" value="Riboflavin_kinase_bac"/>
</dbReference>
<dbReference type="EC" id="2.7.7.2" evidence="15"/>
<keyword evidence="4 15" id="KW-0285">Flavoprotein</keyword>
<dbReference type="GO" id="GO:0009398">
    <property type="term" value="P:FMN biosynthetic process"/>
    <property type="evidence" value="ECO:0007669"/>
    <property type="project" value="UniProtKB-UniRule"/>
</dbReference>
<dbReference type="SMART" id="SM00904">
    <property type="entry name" value="Flavokinase"/>
    <property type="match status" value="1"/>
</dbReference>
<dbReference type="Gene3D" id="2.40.30.30">
    <property type="entry name" value="Riboflavin kinase-like"/>
    <property type="match status" value="1"/>
</dbReference>
<evidence type="ECO:0000256" key="4">
    <source>
        <dbReference type="ARBA" id="ARBA00022630"/>
    </source>
</evidence>
<dbReference type="PIRSF" id="PIRSF004491">
    <property type="entry name" value="FAD_Synth"/>
    <property type="match status" value="1"/>
</dbReference>
<keyword evidence="8 15" id="KW-0547">Nucleotide-binding</keyword>
<evidence type="ECO:0000259" key="16">
    <source>
        <dbReference type="SMART" id="SM00904"/>
    </source>
</evidence>
<keyword evidence="11 15" id="KW-0067">ATP-binding</keyword>
<dbReference type="GO" id="GO:0009231">
    <property type="term" value="P:riboflavin biosynthetic process"/>
    <property type="evidence" value="ECO:0007669"/>
    <property type="project" value="InterPro"/>
</dbReference>
<dbReference type="UniPathway" id="UPA00277">
    <property type="reaction ID" value="UER00407"/>
</dbReference>
<keyword evidence="7 15" id="KW-0548">Nucleotidyltransferase</keyword>
<proteinExistence type="inferred from homology"/>
<dbReference type="Proteomes" id="UP000215383">
    <property type="component" value="Chromosome 1"/>
</dbReference>
<dbReference type="InterPro" id="IPR014729">
    <property type="entry name" value="Rossmann-like_a/b/a_fold"/>
</dbReference>
<evidence type="ECO:0000256" key="10">
    <source>
        <dbReference type="ARBA" id="ARBA00022827"/>
    </source>
</evidence>
<dbReference type="UniPathway" id="UPA00276">
    <property type="reaction ID" value="UER00406"/>
</dbReference>
<dbReference type="Pfam" id="PF01687">
    <property type="entry name" value="Flavokinase"/>
    <property type="match status" value="1"/>
</dbReference>
<evidence type="ECO:0000256" key="8">
    <source>
        <dbReference type="ARBA" id="ARBA00022741"/>
    </source>
</evidence>
<reference evidence="17 18" key="1">
    <citation type="submission" date="2017-06" db="EMBL/GenBank/DDBJ databases">
        <authorList>
            <consortium name="Pathogen Informatics"/>
        </authorList>
    </citation>
    <scope>NUCLEOTIDE SEQUENCE [LARGE SCALE GENOMIC DNA]</scope>
    <source>
        <strain evidence="17 18">NCTC10570</strain>
    </source>
</reference>
<dbReference type="GO" id="GO:0006747">
    <property type="term" value="P:FAD biosynthetic process"/>
    <property type="evidence" value="ECO:0007669"/>
    <property type="project" value="UniProtKB-UniRule"/>
</dbReference>
<dbReference type="SUPFAM" id="SSF82114">
    <property type="entry name" value="Riboflavin kinase-like"/>
    <property type="match status" value="1"/>
</dbReference>
<keyword evidence="9 15" id="KW-0418">Kinase</keyword>
<dbReference type="InterPro" id="IPR023465">
    <property type="entry name" value="Riboflavin_kinase_dom_sf"/>
</dbReference>
<keyword evidence="5 15" id="KW-0288">FMN</keyword>
<accession>A0A239TWJ6</accession>
<comment type="catalytic activity">
    <reaction evidence="13 15">
        <text>riboflavin + ATP = FMN + ADP + H(+)</text>
        <dbReference type="Rhea" id="RHEA:14357"/>
        <dbReference type="ChEBI" id="CHEBI:15378"/>
        <dbReference type="ChEBI" id="CHEBI:30616"/>
        <dbReference type="ChEBI" id="CHEBI:57986"/>
        <dbReference type="ChEBI" id="CHEBI:58210"/>
        <dbReference type="ChEBI" id="CHEBI:456216"/>
        <dbReference type="EC" id="2.7.1.26"/>
    </reaction>
</comment>
<comment type="catalytic activity">
    <reaction evidence="14 15">
        <text>FMN + ATP + H(+) = FAD + diphosphate</text>
        <dbReference type="Rhea" id="RHEA:17237"/>
        <dbReference type="ChEBI" id="CHEBI:15378"/>
        <dbReference type="ChEBI" id="CHEBI:30616"/>
        <dbReference type="ChEBI" id="CHEBI:33019"/>
        <dbReference type="ChEBI" id="CHEBI:57692"/>
        <dbReference type="ChEBI" id="CHEBI:58210"/>
        <dbReference type="EC" id="2.7.7.2"/>
    </reaction>
</comment>
<dbReference type="SUPFAM" id="SSF52374">
    <property type="entry name" value="Nucleotidylyl transferase"/>
    <property type="match status" value="1"/>
</dbReference>
<evidence type="ECO:0000256" key="1">
    <source>
        <dbReference type="ARBA" id="ARBA00002121"/>
    </source>
</evidence>
<dbReference type="GeneID" id="78507543"/>